<evidence type="ECO:0000313" key="3">
    <source>
        <dbReference type="EMBL" id="UXE59984.1"/>
    </source>
</evidence>
<proteinExistence type="predicted"/>
<dbReference type="GO" id="GO:0046872">
    <property type="term" value="F:metal ion binding"/>
    <property type="evidence" value="ECO:0007669"/>
    <property type="project" value="InterPro"/>
</dbReference>
<protein>
    <submittedName>
        <fullName evidence="3">Insulinase family protein</fullName>
    </submittedName>
</protein>
<dbReference type="InterPro" id="IPR007863">
    <property type="entry name" value="Peptidase_M16_C"/>
</dbReference>
<feature type="domain" description="Peptidase M16 C-terminal" evidence="2">
    <location>
        <begin position="205"/>
        <end position="382"/>
    </location>
</feature>
<dbReference type="KEGG" id="wna:KA717_30535"/>
<dbReference type="InterPro" id="IPR011765">
    <property type="entry name" value="Pept_M16_N"/>
</dbReference>
<reference evidence="3" key="1">
    <citation type="submission" date="2021-04" db="EMBL/GenBank/DDBJ databases">
        <title>Genome sequence of Woronichinia naegeliana from Washington state freshwater lake bloom.</title>
        <authorList>
            <person name="Dreher T.W."/>
        </authorList>
    </citation>
    <scope>NUCLEOTIDE SEQUENCE</scope>
    <source>
        <strain evidence="3">WA131</strain>
    </source>
</reference>
<accession>A0A977KU60</accession>
<dbReference type="SUPFAM" id="SSF63411">
    <property type="entry name" value="LuxS/MPP-like metallohydrolase"/>
    <property type="match status" value="2"/>
</dbReference>
<dbReference type="AlphaFoldDB" id="A0A977KU60"/>
<dbReference type="Pfam" id="PF00675">
    <property type="entry name" value="Peptidase_M16"/>
    <property type="match status" value="1"/>
</dbReference>
<dbReference type="Proteomes" id="UP001065613">
    <property type="component" value="Chromosome"/>
</dbReference>
<dbReference type="PANTHER" id="PTHR11851">
    <property type="entry name" value="METALLOPROTEASE"/>
    <property type="match status" value="1"/>
</dbReference>
<dbReference type="Gene3D" id="3.30.830.10">
    <property type="entry name" value="Metalloenzyme, LuxS/M16 peptidase-like"/>
    <property type="match status" value="2"/>
</dbReference>
<evidence type="ECO:0000259" key="2">
    <source>
        <dbReference type="Pfam" id="PF05193"/>
    </source>
</evidence>
<evidence type="ECO:0000259" key="1">
    <source>
        <dbReference type="Pfam" id="PF00675"/>
    </source>
</evidence>
<organism evidence="3">
    <name type="scientific">Woronichinia naegeliana WA131</name>
    <dbReference type="NCBI Taxonomy" id="2824559"/>
    <lineage>
        <taxon>Bacteria</taxon>
        <taxon>Bacillati</taxon>
        <taxon>Cyanobacteriota</taxon>
        <taxon>Cyanophyceae</taxon>
        <taxon>Synechococcales</taxon>
        <taxon>Coelosphaeriaceae</taxon>
        <taxon>Woronichinia</taxon>
    </lineage>
</organism>
<gene>
    <name evidence="3" type="ORF">KA717_30535</name>
</gene>
<sequence>MTLLIHSPAIAKDVAPTSPATPLHYTDLKFPPLPEIQIPKYVRYQLENGLVVYLMQDRQLPLVRGTALFRTGSRLEPANKVGLADITGTTMRTGGTLTRSADELNKLLEQRAAAIETSMGTSSGSASFDTLSKDTETVFQLFADVIQNPAFTVDKIDLAKNQLKGAIARRNDDPDDIASREFSKLIYGATSPYARTIEYSTLNAISRNDIVNFHQTYIRPDTAILGIVGDFDLEPMKALVSQYFGNWQVNTPKPDLPVPTANQKQTEAAFLVDQPQLTQSNILLGQLGGKFNSPDYPALSVMNGVLNGFGGRLFNNIRSKQGLAYSVYGSWNAGYDYPGLFIAGGQTRTDTTIPFVQSLLKEIERIRTTSVTPEELAYAKESILNSFVFKFENPSQTLTRLMTYEYYDYPPSFIFDYQKQIKATTAADVQRVANQYLQPDKILTLIVGNGKVLQPNLKDLGEKVQTIDITIPDPPKS</sequence>
<dbReference type="InterPro" id="IPR011249">
    <property type="entry name" value="Metalloenz_LuxS/M16"/>
</dbReference>
<dbReference type="Pfam" id="PF05193">
    <property type="entry name" value="Peptidase_M16_C"/>
    <property type="match status" value="1"/>
</dbReference>
<dbReference type="PANTHER" id="PTHR11851:SF225">
    <property type="entry name" value="NON-PEPTIDASE HOMOLOG YMXG"/>
    <property type="match status" value="1"/>
</dbReference>
<dbReference type="EMBL" id="CP073041">
    <property type="protein sequence ID" value="UXE59984.1"/>
    <property type="molecule type" value="Genomic_DNA"/>
</dbReference>
<dbReference type="InterPro" id="IPR050361">
    <property type="entry name" value="MPP/UQCRC_Complex"/>
</dbReference>
<name>A0A977KU60_9CYAN</name>
<feature type="domain" description="Peptidase M16 N-terminal" evidence="1">
    <location>
        <begin position="69"/>
        <end position="182"/>
    </location>
</feature>